<dbReference type="AlphaFoldDB" id="A0A0F9CH96"/>
<reference evidence="1" key="1">
    <citation type="journal article" date="2015" name="Nature">
        <title>Complex archaea that bridge the gap between prokaryotes and eukaryotes.</title>
        <authorList>
            <person name="Spang A."/>
            <person name="Saw J.H."/>
            <person name="Jorgensen S.L."/>
            <person name="Zaremba-Niedzwiedzka K."/>
            <person name="Martijn J."/>
            <person name="Lind A.E."/>
            <person name="van Eijk R."/>
            <person name="Schleper C."/>
            <person name="Guy L."/>
            <person name="Ettema T.J."/>
        </authorList>
    </citation>
    <scope>NUCLEOTIDE SEQUENCE</scope>
</reference>
<name>A0A0F9CH96_9ZZZZ</name>
<accession>A0A0F9CH96</accession>
<feature type="non-terminal residue" evidence="1">
    <location>
        <position position="1"/>
    </location>
</feature>
<evidence type="ECO:0000313" key="1">
    <source>
        <dbReference type="EMBL" id="KKK96066.1"/>
    </source>
</evidence>
<protein>
    <submittedName>
        <fullName evidence="1">Uncharacterized protein</fullName>
    </submittedName>
</protein>
<sequence length="445" mass="46657">IAIVSAVFYPEPWGNNVDAGGNNLSNVNWVSADVLNGTTILGTFTGEVTGSMNWTFLKNYPTVCPAGTFITLLNDSVTCTAPVADDIDPGDFPAGNYSFDTNVLFIDSSNDRVGIGTASPNALLDVNGAIRTGSNFEIPSGGKILFHDVTSGNVEMGGTNTARKFVFSTGSTTEQIDAYGSGATEDVEFRLAIEGATVMTLKDGKVGIPAVSVSDTLLYVQTPNTDATGTRVGIQSRARKTTSTTNSNLIYGYIGGSQLFGTGNHTTEAMGIQGQVTYVGTGFAHTIVGVSSAVQNFNTLAGTMTNAYNYQARIDAEDGTIINAYGFRGWTPKIDTGNIENFYWIYLNDFSGADNNNRGVVLASDTMGLTLGLTQDVTLSGSGDGFFFDGGNVGIGTATPQNTLNVIGDGNFTGNLTVGQKITFALGEIIDNIVDGWITITGNLN</sequence>
<gene>
    <name evidence="1" type="ORF">LCGC14_2666510</name>
</gene>
<comment type="caution">
    <text evidence="1">The sequence shown here is derived from an EMBL/GenBank/DDBJ whole genome shotgun (WGS) entry which is preliminary data.</text>
</comment>
<feature type="non-terminal residue" evidence="1">
    <location>
        <position position="445"/>
    </location>
</feature>
<dbReference type="EMBL" id="LAZR01046641">
    <property type="protein sequence ID" value="KKK96066.1"/>
    <property type="molecule type" value="Genomic_DNA"/>
</dbReference>
<proteinExistence type="predicted"/>
<organism evidence="1">
    <name type="scientific">marine sediment metagenome</name>
    <dbReference type="NCBI Taxonomy" id="412755"/>
    <lineage>
        <taxon>unclassified sequences</taxon>
        <taxon>metagenomes</taxon>
        <taxon>ecological metagenomes</taxon>
    </lineage>
</organism>